<protein>
    <submittedName>
        <fullName evidence="1">Uncharacterized protein</fullName>
    </submittedName>
</protein>
<accession>A0AA88KX26</accession>
<comment type="caution">
    <text evidence="1">The sequence shown here is derived from an EMBL/GenBank/DDBJ whole genome shotgun (WGS) entry which is preliminary data.</text>
</comment>
<dbReference type="EMBL" id="JAVRJZ010000021">
    <property type="protein sequence ID" value="KAK2705266.1"/>
    <property type="molecule type" value="Genomic_DNA"/>
</dbReference>
<dbReference type="Proteomes" id="UP001187531">
    <property type="component" value="Unassembled WGS sequence"/>
</dbReference>
<organism evidence="1 2">
    <name type="scientific">Artemia franciscana</name>
    <name type="common">Brine shrimp</name>
    <name type="synonym">Artemia sanfranciscana</name>
    <dbReference type="NCBI Taxonomy" id="6661"/>
    <lineage>
        <taxon>Eukaryota</taxon>
        <taxon>Metazoa</taxon>
        <taxon>Ecdysozoa</taxon>
        <taxon>Arthropoda</taxon>
        <taxon>Crustacea</taxon>
        <taxon>Branchiopoda</taxon>
        <taxon>Anostraca</taxon>
        <taxon>Artemiidae</taxon>
        <taxon>Artemia</taxon>
    </lineage>
</organism>
<keyword evidence="2" id="KW-1185">Reference proteome</keyword>
<name>A0AA88KX26_ARTSF</name>
<reference evidence="1" key="1">
    <citation type="submission" date="2023-07" db="EMBL/GenBank/DDBJ databases">
        <title>Chromosome-level genome assembly of Artemia franciscana.</title>
        <authorList>
            <person name="Jo E."/>
        </authorList>
    </citation>
    <scope>NUCLEOTIDE SEQUENCE</scope>
    <source>
        <tissue evidence="1">Whole body</tissue>
    </source>
</reference>
<evidence type="ECO:0000313" key="1">
    <source>
        <dbReference type="EMBL" id="KAK2705266.1"/>
    </source>
</evidence>
<evidence type="ECO:0000313" key="2">
    <source>
        <dbReference type="Proteomes" id="UP001187531"/>
    </source>
</evidence>
<proteinExistence type="predicted"/>
<dbReference type="AlphaFoldDB" id="A0AA88KX26"/>
<sequence>MPRKKTAPQGYKETATGKEIIRESNITGASEKDLGVILSLDLKPEKHISLVVHKASNTLWLLSHSLRHLDIHLKISAYTSYIRPQLEYATVISSPYLKKDIDRIEQVQKCFVKGREGYRNLPYDKALKKAHSPLT</sequence>
<gene>
    <name evidence="1" type="ORF">QYM36_017344</name>
</gene>